<name>A0A1B7MLC0_9AGAM</name>
<dbReference type="Pfam" id="PF20151">
    <property type="entry name" value="DUF6533"/>
    <property type="match status" value="1"/>
</dbReference>
<dbReference type="InterPro" id="IPR045340">
    <property type="entry name" value="DUF6533"/>
</dbReference>
<feature type="domain" description="DUF6533" evidence="2">
    <location>
        <begin position="27"/>
        <end position="71"/>
    </location>
</feature>
<dbReference type="Proteomes" id="UP000092154">
    <property type="component" value="Unassembled WGS sequence"/>
</dbReference>
<protein>
    <recommendedName>
        <fullName evidence="2">DUF6533 domain-containing protein</fullName>
    </recommendedName>
</protein>
<keyword evidence="1" id="KW-0812">Transmembrane</keyword>
<evidence type="ECO:0000256" key="1">
    <source>
        <dbReference type="SAM" id="Phobius"/>
    </source>
</evidence>
<evidence type="ECO:0000313" key="4">
    <source>
        <dbReference type="Proteomes" id="UP000092154"/>
    </source>
</evidence>
<accession>A0A1B7MLC0</accession>
<dbReference type="OrthoDB" id="2686513at2759"/>
<organism evidence="3 4">
    <name type="scientific">Rhizopogon vinicolor AM-OR11-026</name>
    <dbReference type="NCBI Taxonomy" id="1314800"/>
    <lineage>
        <taxon>Eukaryota</taxon>
        <taxon>Fungi</taxon>
        <taxon>Dikarya</taxon>
        <taxon>Basidiomycota</taxon>
        <taxon>Agaricomycotina</taxon>
        <taxon>Agaricomycetes</taxon>
        <taxon>Agaricomycetidae</taxon>
        <taxon>Boletales</taxon>
        <taxon>Suillineae</taxon>
        <taxon>Rhizopogonaceae</taxon>
        <taxon>Rhizopogon</taxon>
    </lineage>
</organism>
<keyword evidence="1" id="KW-1133">Transmembrane helix</keyword>
<dbReference type="EMBL" id="KV448773">
    <property type="protein sequence ID" value="OAX33413.1"/>
    <property type="molecule type" value="Genomic_DNA"/>
</dbReference>
<feature type="non-terminal residue" evidence="3">
    <location>
        <position position="89"/>
    </location>
</feature>
<proteinExistence type="predicted"/>
<dbReference type="AlphaFoldDB" id="A0A1B7MLC0"/>
<feature type="transmembrane region" description="Helical" evidence="1">
    <location>
        <begin position="55"/>
        <end position="74"/>
    </location>
</feature>
<evidence type="ECO:0000313" key="3">
    <source>
        <dbReference type="EMBL" id="OAX33413.1"/>
    </source>
</evidence>
<keyword evidence="4" id="KW-1185">Reference proteome</keyword>
<keyword evidence="1" id="KW-0472">Membrane</keyword>
<reference evidence="3 4" key="1">
    <citation type="submission" date="2016-06" db="EMBL/GenBank/DDBJ databases">
        <title>Comparative genomics of the ectomycorrhizal sister species Rhizopogon vinicolor and Rhizopogon vesiculosus (Basidiomycota: Boletales) reveals a divergence of the mating type B locus.</title>
        <authorList>
            <consortium name="DOE Joint Genome Institute"/>
            <person name="Mujic A.B."/>
            <person name="Kuo A."/>
            <person name="Tritt A."/>
            <person name="Lipzen A."/>
            <person name="Chen C."/>
            <person name="Johnson J."/>
            <person name="Sharma A."/>
            <person name="Barry K."/>
            <person name="Grigoriev I.V."/>
            <person name="Spatafora J.W."/>
        </authorList>
    </citation>
    <scope>NUCLEOTIDE SEQUENCE [LARGE SCALE GENOMIC DNA]</scope>
    <source>
        <strain evidence="3 4">AM-OR11-026</strain>
    </source>
</reference>
<gene>
    <name evidence="3" type="ORF">K503DRAFT_775629</name>
</gene>
<evidence type="ECO:0000259" key="2">
    <source>
        <dbReference type="Pfam" id="PF20151"/>
    </source>
</evidence>
<feature type="transmembrane region" description="Helical" evidence="1">
    <location>
        <begin position="20"/>
        <end position="43"/>
    </location>
</feature>
<feature type="non-terminal residue" evidence="3">
    <location>
        <position position="1"/>
    </location>
</feature>
<dbReference type="InParanoid" id="A0A1B7MLC0"/>
<sequence length="89" mass="10362">LTMTIVSNDPSWWPTINSQISLGYFVVAVICSSMIAYDWALSFGQEVDLFWRHRWSLVTFLYLSVRYIGILYSINSMLEYLPVVLLTDM</sequence>